<reference evidence="10 11" key="1">
    <citation type="submission" date="2016-10" db="EMBL/GenBank/DDBJ databases">
        <authorList>
            <person name="Varghese N."/>
            <person name="Submissions S."/>
        </authorList>
    </citation>
    <scope>NUCLEOTIDE SEQUENCE [LARGE SCALE GENOMIC DNA]</scope>
    <source>
        <strain evidence="10 11">22B</strain>
    </source>
</reference>
<keyword evidence="7 8" id="KW-0472">Membrane</keyword>
<keyword evidence="5 8" id="KW-0812">Transmembrane</keyword>
<dbReference type="RefSeq" id="WP_206735578.1">
    <property type="nucleotide sequence ID" value="NZ_CP047056.1"/>
</dbReference>
<dbReference type="CDD" id="cd06261">
    <property type="entry name" value="TM_PBP2"/>
    <property type="match status" value="1"/>
</dbReference>
<evidence type="ECO:0000256" key="4">
    <source>
        <dbReference type="ARBA" id="ARBA00022475"/>
    </source>
</evidence>
<dbReference type="PANTHER" id="PTHR30450">
    <property type="entry name" value="ABC TRANSPORTER PERMEASE"/>
    <property type="match status" value="1"/>
</dbReference>
<organism evidence="10 11">
    <name type="scientific">Succinivibrio dextrinosolvens</name>
    <dbReference type="NCBI Taxonomy" id="83771"/>
    <lineage>
        <taxon>Bacteria</taxon>
        <taxon>Pseudomonadati</taxon>
        <taxon>Pseudomonadota</taxon>
        <taxon>Gammaproteobacteria</taxon>
        <taxon>Aeromonadales</taxon>
        <taxon>Succinivibrionaceae</taxon>
        <taxon>Succinivibrio</taxon>
    </lineage>
</organism>
<feature type="transmembrane region" description="Helical" evidence="8">
    <location>
        <begin position="196"/>
        <end position="215"/>
    </location>
</feature>
<sequence>MNSELIESTINILRNEFVKSIYETALMIGISFSLSLIFGLALGFVLYLTSGKTFFEKTISLNKTVSAFINIIRSIPFIILVVFSLPLTFILVGTKIGPIAASVPLSIAAIVFFARLVESALKEVDAGVIEAAIATGASHFLIIKNVLLVEAAPAIVRGITITFINLIGCSAMAGMVGGGGIGNLAIQYGYYRYETGVMIFTIVVLVVIVQLAQLTGDRIAKLLTH</sequence>
<dbReference type="InterPro" id="IPR000515">
    <property type="entry name" value="MetI-like"/>
</dbReference>
<dbReference type="InterPro" id="IPR035906">
    <property type="entry name" value="MetI-like_sf"/>
</dbReference>
<comment type="subcellular location">
    <subcellularLocation>
        <location evidence="1 8">Cell membrane</location>
        <topology evidence="1 8">Multi-pass membrane protein</topology>
    </subcellularLocation>
</comment>
<dbReference type="SUPFAM" id="SSF161098">
    <property type="entry name" value="MetI-like"/>
    <property type="match status" value="1"/>
</dbReference>
<comment type="similarity">
    <text evidence="2">Belongs to the binding-protein-dependent transport system permease family. CysTW subfamily.</text>
</comment>
<evidence type="ECO:0000256" key="2">
    <source>
        <dbReference type="ARBA" id="ARBA00007069"/>
    </source>
</evidence>
<dbReference type="InterPro" id="IPR051322">
    <property type="entry name" value="AA_ABC_Transporter_Permease"/>
</dbReference>
<feature type="domain" description="ABC transmembrane type-1" evidence="9">
    <location>
        <begin position="21"/>
        <end position="215"/>
    </location>
</feature>
<name>A0A662ZFK3_9GAMM</name>
<feature type="transmembrane region" description="Helical" evidence="8">
    <location>
        <begin position="129"/>
        <end position="147"/>
    </location>
</feature>
<protein>
    <submittedName>
        <fullName evidence="10">D-methionine transport system permease protein</fullName>
    </submittedName>
</protein>
<feature type="transmembrane region" description="Helical" evidence="8">
    <location>
        <begin position="99"/>
        <end position="117"/>
    </location>
</feature>
<dbReference type="Pfam" id="PF00528">
    <property type="entry name" value="BPD_transp_1"/>
    <property type="match status" value="1"/>
</dbReference>
<proteinExistence type="inferred from homology"/>
<evidence type="ECO:0000256" key="8">
    <source>
        <dbReference type="RuleBase" id="RU363032"/>
    </source>
</evidence>
<keyword evidence="11" id="KW-1185">Reference proteome</keyword>
<evidence type="ECO:0000256" key="7">
    <source>
        <dbReference type="ARBA" id="ARBA00023136"/>
    </source>
</evidence>
<evidence type="ECO:0000256" key="6">
    <source>
        <dbReference type="ARBA" id="ARBA00022989"/>
    </source>
</evidence>
<feature type="transmembrane region" description="Helical" evidence="8">
    <location>
        <begin position="154"/>
        <end position="176"/>
    </location>
</feature>
<evidence type="ECO:0000313" key="11">
    <source>
        <dbReference type="Proteomes" id="UP000243374"/>
    </source>
</evidence>
<dbReference type="FunFam" id="1.10.3720.10:FF:000002">
    <property type="entry name" value="D-methionine ABC transporter permease MetI"/>
    <property type="match status" value="1"/>
</dbReference>
<dbReference type="GO" id="GO:0005886">
    <property type="term" value="C:plasma membrane"/>
    <property type="evidence" value="ECO:0007669"/>
    <property type="project" value="UniProtKB-SubCell"/>
</dbReference>
<evidence type="ECO:0000259" key="9">
    <source>
        <dbReference type="PROSITE" id="PS50928"/>
    </source>
</evidence>
<keyword evidence="4" id="KW-1003">Cell membrane</keyword>
<dbReference type="GO" id="GO:0048473">
    <property type="term" value="P:D-methionine transmembrane transport"/>
    <property type="evidence" value="ECO:0007669"/>
    <property type="project" value="TreeGrafter"/>
</dbReference>
<dbReference type="AlphaFoldDB" id="A0A662ZFK3"/>
<evidence type="ECO:0000256" key="1">
    <source>
        <dbReference type="ARBA" id="ARBA00004651"/>
    </source>
</evidence>
<evidence type="ECO:0000313" key="10">
    <source>
        <dbReference type="EMBL" id="SFK40170.1"/>
    </source>
</evidence>
<dbReference type="PANTHER" id="PTHR30450:SF1">
    <property type="entry name" value="D-METHIONINE TRANSPORT SYSTEM PERMEASE PROTEIN METI-RELATED"/>
    <property type="match status" value="1"/>
</dbReference>
<dbReference type="EMBL" id="FOSF01000068">
    <property type="protein sequence ID" value="SFK40170.1"/>
    <property type="molecule type" value="Genomic_DNA"/>
</dbReference>
<keyword evidence="6 8" id="KW-1133">Transmembrane helix</keyword>
<dbReference type="Gene3D" id="1.10.3720.10">
    <property type="entry name" value="MetI-like"/>
    <property type="match status" value="1"/>
</dbReference>
<dbReference type="PROSITE" id="PS50928">
    <property type="entry name" value="ABC_TM1"/>
    <property type="match status" value="1"/>
</dbReference>
<dbReference type="Proteomes" id="UP000243374">
    <property type="component" value="Unassembled WGS sequence"/>
</dbReference>
<feature type="transmembrane region" description="Helical" evidence="8">
    <location>
        <begin position="67"/>
        <end position="92"/>
    </location>
</feature>
<evidence type="ECO:0000256" key="5">
    <source>
        <dbReference type="ARBA" id="ARBA00022692"/>
    </source>
</evidence>
<gene>
    <name evidence="10" type="ORF">SAMN04487865_10688</name>
</gene>
<feature type="transmembrane region" description="Helical" evidence="8">
    <location>
        <begin position="21"/>
        <end position="47"/>
    </location>
</feature>
<accession>A0A662ZFK3</accession>
<keyword evidence="3 8" id="KW-0813">Transport</keyword>
<evidence type="ECO:0000256" key="3">
    <source>
        <dbReference type="ARBA" id="ARBA00022448"/>
    </source>
</evidence>